<dbReference type="Proteomes" id="UP000076609">
    <property type="component" value="Unassembled WGS sequence"/>
</dbReference>
<feature type="region of interest" description="Disordered" evidence="1">
    <location>
        <begin position="122"/>
        <end position="160"/>
    </location>
</feature>
<keyword evidence="3" id="KW-1185">Reference proteome</keyword>
<organism evidence="2 3">
    <name type="scientific">Sphingomonas hankookensis</name>
    <dbReference type="NCBI Taxonomy" id="563996"/>
    <lineage>
        <taxon>Bacteria</taxon>
        <taxon>Pseudomonadati</taxon>
        <taxon>Pseudomonadota</taxon>
        <taxon>Alphaproteobacteria</taxon>
        <taxon>Sphingomonadales</taxon>
        <taxon>Sphingomonadaceae</taxon>
        <taxon>Sphingomonas</taxon>
    </lineage>
</organism>
<dbReference type="EMBL" id="LQQO01000008">
    <property type="protein sequence ID" value="KZE16213.1"/>
    <property type="molecule type" value="Genomic_DNA"/>
</dbReference>
<evidence type="ECO:0000313" key="3">
    <source>
        <dbReference type="Proteomes" id="UP000076609"/>
    </source>
</evidence>
<evidence type="ECO:0000256" key="1">
    <source>
        <dbReference type="SAM" id="MobiDB-lite"/>
    </source>
</evidence>
<proteinExistence type="predicted"/>
<sequence length="160" mass="17592">MAPRKPRKQRIDSVAGAVATMAKDGGVIRPPAHVQLEEQDEPFWRSVIAEFARSEWTDHQLELAAMLARKMSDLEALQRQLRTEGFTTMNASGSPMSNPLIQSVRMFDASILSTRRSLSLHARASAGEPRDVAKRRAAAKGIEADNAGDDDDLLARPSLQ</sequence>
<name>A0ABR5YDE4_9SPHN</name>
<comment type="caution">
    <text evidence="2">The sequence shown here is derived from an EMBL/GenBank/DDBJ whole genome shotgun (WGS) entry which is preliminary data.</text>
</comment>
<evidence type="ECO:0000313" key="2">
    <source>
        <dbReference type="EMBL" id="KZE16213.1"/>
    </source>
</evidence>
<reference evidence="3" key="1">
    <citation type="submission" date="2016-01" db="EMBL/GenBank/DDBJ databases">
        <title>Draft genome of Chromobacterium sp. F49.</title>
        <authorList>
            <person name="Hong K.W."/>
        </authorList>
    </citation>
    <scope>NUCLEOTIDE SEQUENCE [LARGE SCALE GENOMIC DNA]</scope>
    <source>
        <strain evidence="3">CN3</strain>
    </source>
</reference>
<accession>A0ABR5YDE4</accession>
<gene>
    <name evidence="2" type="ORF">AVT10_11975</name>
</gene>
<protein>
    <submittedName>
        <fullName evidence="2">Terminase small subunit</fullName>
    </submittedName>
</protein>